<evidence type="ECO:0000313" key="3">
    <source>
        <dbReference type="Proteomes" id="UP000015105"/>
    </source>
</evidence>
<feature type="compositionally biased region" description="Basic residues" evidence="1">
    <location>
        <begin position="13"/>
        <end position="22"/>
    </location>
</feature>
<proteinExistence type="predicted"/>
<evidence type="ECO:0000313" key="2">
    <source>
        <dbReference type="EnsemblPlants" id="AET5Gv21164000.2"/>
    </source>
</evidence>
<reference evidence="3" key="1">
    <citation type="journal article" date="2014" name="Science">
        <title>Ancient hybridizations among the ancestral genomes of bread wheat.</title>
        <authorList>
            <consortium name="International Wheat Genome Sequencing Consortium,"/>
            <person name="Marcussen T."/>
            <person name="Sandve S.R."/>
            <person name="Heier L."/>
            <person name="Spannagl M."/>
            <person name="Pfeifer M."/>
            <person name="Jakobsen K.S."/>
            <person name="Wulff B.B."/>
            <person name="Steuernagel B."/>
            <person name="Mayer K.F."/>
            <person name="Olsen O.A."/>
        </authorList>
    </citation>
    <scope>NUCLEOTIDE SEQUENCE [LARGE SCALE GENOMIC DNA]</scope>
    <source>
        <strain evidence="3">cv. AL8/78</strain>
    </source>
</reference>
<reference evidence="2" key="4">
    <citation type="submission" date="2019-03" db="UniProtKB">
        <authorList>
            <consortium name="EnsemblPlants"/>
        </authorList>
    </citation>
    <scope>IDENTIFICATION</scope>
</reference>
<reference evidence="2" key="5">
    <citation type="journal article" date="2021" name="G3 (Bethesda)">
        <title>Aegilops tauschii genome assembly Aet v5.0 features greater sequence contiguity and improved annotation.</title>
        <authorList>
            <person name="Wang L."/>
            <person name="Zhu T."/>
            <person name="Rodriguez J.C."/>
            <person name="Deal K.R."/>
            <person name="Dubcovsky J."/>
            <person name="McGuire P.E."/>
            <person name="Lux T."/>
            <person name="Spannagl M."/>
            <person name="Mayer K.F.X."/>
            <person name="Baldrich P."/>
            <person name="Meyers B.C."/>
            <person name="Huo N."/>
            <person name="Gu Y.Q."/>
            <person name="Zhou H."/>
            <person name="Devos K.M."/>
            <person name="Bennetzen J.L."/>
            <person name="Unver T."/>
            <person name="Budak H."/>
            <person name="Gulick P.J."/>
            <person name="Galiba G."/>
            <person name="Kalapos B."/>
            <person name="Nelson D.R."/>
            <person name="Li P."/>
            <person name="You F.M."/>
            <person name="Luo M.C."/>
            <person name="Dvorak J."/>
        </authorList>
    </citation>
    <scope>NUCLEOTIDE SEQUENCE [LARGE SCALE GENOMIC DNA]</scope>
    <source>
        <strain evidence="2">cv. AL8/78</strain>
    </source>
</reference>
<dbReference type="AlphaFoldDB" id="A0A453MF98"/>
<sequence length="290" mass="31457">GDVAELPAAVSRHGARCRRRTPTTHGDDAVQSRRTPTTHGVALEEELKNKSVCPTPQGWMLVQHRDAADTTYLLDPGSSQRIDLPILAIQQGLIPYCSCLLAGDPTAPGCPVKLRITDYPTPGAPGGAHRHLGMALTSGPWETSTSLRRGSSHRSPRAGAGSTSTRCPPRRACWSWLVPGRRRRHSARSRRSPRRQTGSGGRGCSWWRRTTASCTRSCCCITEVPTTRPRSSRWTSPRAGGVRSRTSAAAPSLSRRCTLVRRVRPAAAGSGRTASTRWLEWPRTLSGSSV</sequence>
<organism evidence="2 3">
    <name type="scientific">Aegilops tauschii subsp. strangulata</name>
    <name type="common">Goatgrass</name>
    <dbReference type="NCBI Taxonomy" id="200361"/>
    <lineage>
        <taxon>Eukaryota</taxon>
        <taxon>Viridiplantae</taxon>
        <taxon>Streptophyta</taxon>
        <taxon>Embryophyta</taxon>
        <taxon>Tracheophyta</taxon>
        <taxon>Spermatophyta</taxon>
        <taxon>Magnoliopsida</taxon>
        <taxon>Liliopsida</taxon>
        <taxon>Poales</taxon>
        <taxon>Poaceae</taxon>
        <taxon>BOP clade</taxon>
        <taxon>Pooideae</taxon>
        <taxon>Triticodae</taxon>
        <taxon>Triticeae</taxon>
        <taxon>Triticinae</taxon>
        <taxon>Aegilops</taxon>
    </lineage>
</organism>
<evidence type="ECO:0000256" key="1">
    <source>
        <dbReference type="SAM" id="MobiDB-lite"/>
    </source>
</evidence>
<reference evidence="3" key="2">
    <citation type="journal article" date="2017" name="Nat. Plants">
        <title>The Aegilops tauschii genome reveals multiple impacts of transposons.</title>
        <authorList>
            <person name="Zhao G."/>
            <person name="Zou C."/>
            <person name="Li K."/>
            <person name="Wang K."/>
            <person name="Li T."/>
            <person name="Gao L."/>
            <person name="Zhang X."/>
            <person name="Wang H."/>
            <person name="Yang Z."/>
            <person name="Liu X."/>
            <person name="Jiang W."/>
            <person name="Mao L."/>
            <person name="Kong X."/>
            <person name="Jiao Y."/>
            <person name="Jia J."/>
        </authorList>
    </citation>
    <scope>NUCLEOTIDE SEQUENCE [LARGE SCALE GENOMIC DNA]</scope>
    <source>
        <strain evidence="3">cv. AL8/78</strain>
    </source>
</reference>
<name>A0A453MF98_AEGTS</name>
<protein>
    <submittedName>
        <fullName evidence="2">Uncharacterized protein</fullName>
    </submittedName>
</protein>
<keyword evidence="3" id="KW-1185">Reference proteome</keyword>
<reference evidence="2" key="3">
    <citation type="journal article" date="2017" name="Nature">
        <title>Genome sequence of the progenitor of the wheat D genome Aegilops tauschii.</title>
        <authorList>
            <person name="Luo M.C."/>
            <person name="Gu Y.Q."/>
            <person name="Puiu D."/>
            <person name="Wang H."/>
            <person name="Twardziok S.O."/>
            <person name="Deal K.R."/>
            <person name="Huo N."/>
            <person name="Zhu T."/>
            <person name="Wang L."/>
            <person name="Wang Y."/>
            <person name="McGuire P.E."/>
            <person name="Liu S."/>
            <person name="Long H."/>
            <person name="Ramasamy R.K."/>
            <person name="Rodriguez J.C."/>
            <person name="Van S.L."/>
            <person name="Yuan L."/>
            <person name="Wang Z."/>
            <person name="Xia Z."/>
            <person name="Xiao L."/>
            <person name="Anderson O.D."/>
            <person name="Ouyang S."/>
            <person name="Liang Y."/>
            <person name="Zimin A.V."/>
            <person name="Pertea G."/>
            <person name="Qi P."/>
            <person name="Bennetzen J.L."/>
            <person name="Dai X."/>
            <person name="Dawson M.W."/>
            <person name="Muller H.G."/>
            <person name="Kugler K."/>
            <person name="Rivarola-Duarte L."/>
            <person name="Spannagl M."/>
            <person name="Mayer K.F.X."/>
            <person name="Lu F.H."/>
            <person name="Bevan M.W."/>
            <person name="Leroy P."/>
            <person name="Li P."/>
            <person name="You F.M."/>
            <person name="Sun Q."/>
            <person name="Liu Z."/>
            <person name="Lyons E."/>
            <person name="Wicker T."/>
            <person name="Salzberg S.L."/>
            <person name="Devos K.M."/>
            <person name="Dvorak J."/>
        </authorList>
    </citation>
    <scope>NUCLEOTIDE SEQUENCE [LARGE SCALE GENOMIC DNA]</scope>
    <source>
        <strain evidence="2">cv. AL8/78</strain>
    </source>
</reference>
<feature type="compositionally biased region" description="Polar residues" evidence="1">
    <location>
        <begin position="140"/>
        <end position="149"/>
    </location>
</feature>
<dbReference type="Gramene" id="AET5Gv21164000.2">
    <property type="protein sequence ID" value="AET5Gv21164000.2"/>
    <property type="gene ID" value="AET5Gv21164000"/>
</dbReference>
<dbReference type="Proteomes" id="UP000015105">
    <property type="component" value="Chromosome 5D"/>
</dbReference>
<accession>A0A453MF98</accession>
<feature type="region of interest" description="Disordered" evidence="1">
    <location>
        <begin position="1"/>
        <end position="36"/>
    </location>
</feature>
<dbReference type="EnsemblPlants" id="AET5Gv21164000.2">
    <property type="protein sequence ID" value="AET5Gv21164000.2"/>
    <property type="gene ID" value="AET5Gv21164000"/>
</dbReference>
<feature type="region of interest" description="Disordered" evidence="1">
    <location>
        <begin position="140"/>
        <end position="166"/>
    </location>
</feature>
<feature type="region of interest" description="Disordered" evidence="1">
    <location>
        <begin position="230"/>
        <end position="250"/>
    </location>
</feature>